<reference evidence="3 4" key="1">
    <citation type="journal article" date="2013" name="Genome Announc.">
        <title>Draft Genome Sequence of Sphingobium quisquiliarum Strain P25T, a Novel Hexachlorocyclohexane (HCH)-Degrading Bacterium Isolated from an HCH Dumpsite.</title>
        <authorList>
            <person name="Kumar Singh A."/>
            <person name="Sangwan N."/>
            <person name="Sharma A."/>
            <person name="Gupta V."/>
            <person name="Khurana J.P."/>
            <person name="Lal R."/>
        </authorList>
    </citation>
    <scope>NUCLEOTIDE SEQUENCE [LARGE SCALE GENOMIC DNA]</scope>
    <source>
        <strain evidence="3 4">P25</strain>
    </source>
</reference>
<dbReference type="PATRIC" id="fig|1329909.3.peg.3258"/>
<gene>
    <name evidence="3" type="ORF">L288_16920</name>
</gene>
<organism evidence="3 4">
    <name type="scientific">Sphingobium quisquiliarum P25</name>
    <dbReference type="NCBI Taxonomy" id="1329909"/>
    <lineage>
        <taxon>Bacteria</taxon>
        <taxon>Pseudomonadati</taxon>
        <taxon>Pseudomonadota</taxon>
        <taxon>Alphaproteobacteria</taxon>
        <taxon>Sphingomonadales</taxon>
        <taxon>Sphingomonadaceae</taxon>
        <taxon>Sphingobium</taxon>
    </lineage>
</organism>
<comment type="similarity">
    <text evidence="1 2">Belongs to the outer membrane factor (OMF) (TC 1.B.17) family.</text>
</comment>
<dbReference type="Proteomes" id="UP000015525">
    <property type="component" value="Unassembled WGS sequence"/>
</dbReference>
<dbReference type="AlphaFoldDB" id="T0GQH6"/>
<dbReference type="InterPro" id="IPR003423">
    <property type="entry name" value="OMP_efflux"/>
</dbReference>
<evidence type="ECO:0000313" key="3">
    <source>
        <dbReference type="EMBL" id="EQB02243.1"/>
    </source>
</evidence>
<dbReference type="InterPro" id="IPR010131">
    <property type="entry name" value="MdtP/NodT-like"/>
</dbReference>
<dbReference type="EMBL" id="ATHO01000147">
    <property type="protein sequence ID" value="EQB02243.1"/>
    <property type="molecule type" value="Genomic_DNA"/>
</dbReference>
<dbReference type="PANTHER" id="PTHR30203">
    <property type="entry name" value="OUTER MEMBRANE CATION EFFLUX PROTEIN"/>
    <property type="match status" value="1"/>
</dbReference>
<dbReference type="SUPFAM" id="SSF56954">
    <property type="entry name" value="Outer membrane efflux proteins (OEP)"/>
    <property type="match status" value="1"/>
</dbReference>
<dbReference type="NCBIfam" id="TIGR01845">
    <property type="entry name" value="outer_NodT"/>
    <property type="match status" value="1"/>
</dbReference>
<dbReference type="PANTHER" id="PTHR30203:SF25">
    <property type="entry name" value="OUTER MEMBRANE PROTEIN-RELATED"/>
    <property type="match status" value="1"/>
</dbReference>
<comment type="subcellular location">
    <subcellularLocation>
        <location evidence="2">Cell membrane</location>
        <topology evidence="2">Lipid-anchor</topology>
    </subcellularLocation>
</comment>
<evidence type="ECO:0008006" key="5">
    <source>
        <dbReference type="Google" id="ProtNLM"/>
    </source>
</evidence>
<evidence type="ECO:0000313" key="4">
    <source>
        <dbReference type="Proteomes" id="UP000015525"/>
    </source>
</evidence>
<keyword evidence="2" id="KW-0564">Palmitate</keyword>
<feature type="signal peptide" evidence="2">
    <location>
        <begin position="1"/>
        <end position="25"/>
    </location>
</feature>
<dbReference type="Gene3D" id="1.20.1600.10">
    <property type="entry name" value="Outer membrane efflux proteins (OEP)"/>
    <property type="match status" value="1"/>
</dbReference>
<keyword evidence="2" id="KW-0812">Transmembrane</keyword>
<dbReference type="GO" id="GO:0005886">
    <property type="term" value="C:plasma membrane"/>
    <property type="evidence" value="ECO:0007669"/>
    <property type="project" value="UniProtKB-SubCell"/>
</dbReference>
<keyword evidence="2" id="KW-1134">Transmembrane beta strand</keyword>
<keyword evidence="4" id="KW-1185">Reference proteome</keyword>
<dbReference type="PROSITE" id="PS51257">
    <property type="entry name" value="PROKAR_LIPOPROTEIN"/>
    <property type="match status" value="1"/>
</dbReference>
<accession>T0GQH6</accession>
<sequence length="475" mass="50971">MTDRTCLPRTSAMILALLLSACTVGPDFVRPAPDLPATFAGAQGPVKPVAAAWWHGFEDRALDALEARGVVNNLDIRQAVERIAAAQAQYGVAGAEGAPSLTAQGNYSRNRVGTAGIADFARPLLGLEKGDGDAPKGVDFDMVGIGGSASWEIDLWGRIRRRREAAGAQVAESQADADGMRLSVQAEIARTYFQWRQAVRELMQARRSLALAERAAAALKALEARGLASRADVIERESRVRTARGNESSLQEQRDRLRRALAVLVEGRPDAPLDILDIHDDEPALGPPPSSLPSQMVRSRPDILAAEARLHAATALVGAAKADFYPAISLSGLFSLDALSLKDLGWDSRNTSIGGAISLPIFSGGRLQRTLDLRKSEQRSAALAYRATVVAAWQEVEDALSSLRALNDQLELGKAERDARAVIAKTSDLRARRGETGLLPLLDAQAAAIEAEIQAQRQRTAVLLAHVQLYRALGR</sequence>
<keyword evidence="2" id="KW-0449">Lipoprotein</keyword>
<dbReference type="Gene3D" id="2.20.200.10">
    <property type="entry name" value="Outer membrane efflux proteins (OEP)"/>
    <property type="match status" value="1"/>
</dbReference>
<keyword evidence="2" id="KW-0732">Signal</keyword>
<keyword evidence="2" id="KW-0472">Membrane</keyword>
<evidence type="ECO:0000256" key="2">
    <source>
        <dbReference type="RuleBase" id="RU362097"/>
    </source>
</evidence>
<feature type="chain" id="PRO_5001443445" description="Secretion protein" evidence="2">
    <location>
        <begin position="26"/>
        <end position="475"/>
    </location>
</feature>
<comment type="caution">
    <text evidence="3">The sequence shown here is derived from an EMBL/GenBank/DDBJ whole genome shotgun (WGS) entry which is preliminary data.</text>
</comment>
<evidence type="ECO:0000256" key="1">
    <source>
        <dbReference type="ARBA" id="ARBA00007613"/>
    </source>
</evidence>
<dbReference type="GO" id="GO:0015562">
    <property type="term" value="F:efflux transmembrane transporter activity"/>
    <property type="evidence" value="ECO:0007669"/>
    <property type="project" value="InterPro"/>
</dbReference>
<name>T0GQH6_9SPHN</name>
<dbReference type="Pfam" id="PF02321">
    <property type="entry name" value="OEP"/>
    <property type="match status" value="2"/>
</dbReference>
<dbReference type="RefSeq" id="WP_021239430.1">
    <property type="nucleotide sequence ID" value="NZ_ATHO01000147.1"/>
</dbReference>
<proteinExistence type="inferred from homology"/>
<protein>
    <recommendedName>
        <fullName evidence="5">Secretion protein</fullName>
    </recommendedName>
</protein>